<evidence type="ECO:0000313" key="14">
    <source>
        <dbReference type="Proteomes" id="UP000250235"/>
    </source>
</evidence>
<dbReference type="PROSITE" id="PS50891">
    <property type="entry name" value="LOB"/>
    <property type="match status" value="1"/>
</dbReference>
<evidence type="ECO:0000259" key="12">
    <source>
        <dbReference type="PROSITE" id="PS50891"/>
    </source>
</evidence>
<dbReference type="GO" id="GO:0005874">
    <property type="term" value="C:microtubule"/>
    <property type="evidence" value="ECO:0007669"/>
    <property type="project" value="UniProtKB-KW"/>
</dbReference>
<dbReference type="Proteomes" id="UP000250235">
    <property type="component" value="Unassembled WGS sequence"/>
</dbReference>
<dbReference type="Pfam" id="PF03999">
    <property type="entry name" value="MAP65_ASE1"/>
    <property type="match status" value="1"/>
</dbReference>
<keyword evidence="9" id="KW-0539">Nucleus</keyword>
<dbReference type="EMBL" id="KV013359">
    <property type="protein sequence ID" value="KZV23864.1"/>
    <property type="molecule type" value="Genomic_DNA"/>
</dbReference>
<keyword evidence="5" id="KW-0963">Cytoplasm</keyword>
<keyword evidence="14" id="KW-1185">Reference proteome</keyword>
<evidence type="ECO:0000256" key="10">
    <source>
        <dbReference type="SAM" id="Coils"/>
    </source>
</evidence>
<feature type="coiled-coil region" evidence="10">
    <location>
        <begin position="374"/>
        <end position="401"/>
    </location>
</feature>
<evidence type="ECO:0000256" key="3">
    <source>
        <dbReference type="ARBA" id="ARBA00005474"/>
    </source>
</evidence>
<dbReference type="GO" id="GO:0005737">
    <property type="term" value="C:cytoplasm"/>
    <property type="evidence" value="ECO:0007669"/>
    <property type="project" value="TreeGrafter"/>
</dbReference>
<dbReference type="AlphaFoldDB" id="A0A2Z7APS7"/>
<evidence type="ECO:0000256" key="9">
    <source>
        <dbReference type="ARBA" id="ARBA00023242"/>
    </source>
</evidence>
<name>A0A2Z7APS7_9LAMI</name>
<dbReference type="GO" id="GO:0005634">
    <property type="term" value="C:nucleus"/>
    <property type="evidence" value="ECO:0007669"/>
    <property type="project" value="UniProtKB-SubCell"/>
</dbReference>
<dbReference type="PANTHER" id="PTHR19321">
    <property type="entry name" value="PROTEIN REGULATOR OF CYTOKINESIS 1 PRC1-RELATED"/>
    <property type="match status" value="1"/>
</dbReference>
<keyword evidence="7" id="KW-0493">Microtubule</keyword>
<evidence type="ECO:0000313" key="13">
    <source>
        <dbReference type="EMBL" id="KZV23864.1"/>
    </source>
</evidence>
<dbReference type="InterPro" id="IPR004883">
    <property type="entry name" value="LOB"/>
</dbReference>
<dbReference type="GO" id="GO:0000226">
    <property type="term" value="P:microtubule cytoskeleton organization"/>
    <property type="evidence" value="ECO:0007669"/>
    <property type="project" value="InterPro"/>
</dbReference>
<dbReference type="Pfam" id="PF03195">
    <property type="entry name" value="LOB"/>
    <property type="match status" value="1"/>
</dbReference>
<dbReference type="FunFam" id="1.20.58.1520:FF:000002">
    <property type="entry name" value="65-kDa microtubule-associated protein 6"/>
    <property type="match status" value="1"/>
</dbReference>
<evidence type="ECO:0000256" key="8">
    <source>
        <dbReference type="ARBA" id="ARBA00023212"/>
    </source>
</evidence>
<dbReference type="GO" id="GO:0005819">
    <property type="term" value="C:spindle"/>
    <property type="evidence" value="ECO:0007669"/>
    <property type="project" value="TreeGrafter"/>
</dbReference>
<dbReference type="GO" id="GO:0008017">
    <property type="term" value="F:microtubule binding"/>
    <property type="evidence" value="ECO:0007669"/>
    <property type="project" value="InterPro"/>
</dbReference>
<keyword evidence="8" id="KW-0206">Cytoskeleton</keyword>
<dbReference type="Gene3D" id="1.20.58.1520">
    <property type="match status" value="1"/>
</dbReference>
<comment type="similarity">
    <text evidence="4">Belongs to the MAP65/ASE1 family.</text>
</comment>
<evidence type="ECO:0000256" key="2">
    <source>
        <dbReference type="ARBA" id="ARBA00004245"/>
    </source>
</evidence>
<proteinExistence type="inferred from homology"/>
<feature type="compositionally biased region" description="Polar residues" evidence="11">
    <location>
        <begin position="719"/>
        <end position="733"/>
    </location>
</feature>
<comment type="subcellular location">
    <subcellularLocation>
        <location evidence="2">Cytoplasm</location>
        <location evidence="2">Cytoskeleton</location>
    </subcellularLocation>
    <subcellularLocation>
        <location evidence="1">Nucleus</location>
    </subcellularLocation>
</comment>
<sequence length="922" mass="104203">MHSLFFTLKPEFLLPVRHNLLRPEEGMNVCGGGFGGAGDQSPGAGGPCGACKFLRRKCLRGCIFAPYFDSDQGTAHFAAVHRVFGASNASKLLLRIPPHRRFDAVITLCYEALARVRDPVYGCVGHIFSLQQQVVSLQAELAYIQARISTLQRSSSVLPLPSNVSSEVDQASRLDMCDQQEEMSMEIVSFGDLHEFIEEVPDLVKLLLFTPFDFAFSETKGCLCKNSHRMHQPSQMETTCGSLLSELQRIWDEIGEPDSERDQMLFELEQECLEAYRRKVDQANHCRAQMRQSLADSETQLVEICAALGDQPVHIMKSSGSLNEKLQDIMPQLEDIKKKRNERKGQFAEVMKQINIISMELSGSMENKVIIDESDLSLKSLNDLENQLRLLQKEKSERLKHVLGRLNVLNSLCVVLGMDYKLRIRDIHPTLEDSHGTKSISVDTVERLSSTIHRLKDVKLQRMQKLQHLAMTMVELWNLMDTPLEEQQNFQNVTRTIAASEDEITEPNTLSLDFINNIEAEVTRLEEMKSSKMKEVLSKKRMVLEEICREAHMAVKAQYTTDISVEAVESEEFNPSYLLEQLEFQISNAKEEAFSRKEILEKVDKWLAACEEECWLEEYNRDENRYNAGRGTHLLLKRAEKARTLVNKISGMVETLKSKAKAWEMERGTEFLYDGVGLMSMIEQYCDIKHLKEQERQRQRDQKKLQGQLMTEQEAMFGSKQSPSKSVNKNSRPLTGKRFSLGGAMLQNMLVEKVGPHSSSKNNHAKQPGSRSHHHSGLMVHSSGKKSISSSPLKQQSSNANNTQHIGSSPIRKPLSPLSSFSSNMASFDFKDQNLKSVEYQDTHNVCKTPAEKILSCMNHSHTPKTMTIPMPTPPPTVSTAMQITMTPFSQLVGGTQVVDYSCEEIRAGFIVPQSHSNVSHQ</sequence>
<dbReference type="PANTHER" id="PTHR19321:SF7">
    <property type="entry name" value="65-KDA MICROTUBULE-ASSOCIATED PROTEIN 3"/>
    <property type="match status" value="1"/>
</dbReference>
<feature type="domain" description="LOB" evidence="12">
    <location>
        <begin position="46"/>
        <end position="148"/>
    </location>
</feature>
<evidence type="ECO:0000256" key="6">
    <source>
        <dbReference type="ARBA" id="ARBA00022553"/>
    </source>
</evidence>
<reference evidence="13 14" key="1">
    <citation type="journal article" date="2015" name="Proc. Natl. Acad. Sci. U.S.A.">
        <title>The resurrection genome of Boea hygrometrica: A blueprint for survival of dehydration.</title>
        <authorList>
            <person name="Xiao L."/>
            <person name="Yang G."/>
            <person name="Zhang L."/>
            <person name="Yang X."/>
            <person name="Zhao S."/>
            <person name="Ji Z."/>
            <person name="Zhou Q."/>
            <person name="Hu M."/>
            <person name="Wang Y."/>
            <person name="Chen M."/>
            <person name="Xu Y."/>
            <person name="Jin H."/>
            <person name="Xiao X."/>
            <person name="Hu G."/>
            <person name="Bao F."/>
            <person name="Hu Y."/>
            <person name="Wan P."/>
            <person name="Li L."/>
            <person name="Deng X."/>
            <person name="Kuang T."/>
            <person name="Xiang C."/>
            <person name="Zhu J.K."/>
            <person name="Oliver M.J."/>
            <person name="He Y."/>
        </authorList>
    </citation>
    <scope>NUCLEOTIDE SEQUENCE [LARGE SCALE GENOMIC DNA]</scope>
    <source>
        <strain evidence="14">cv. XS01</strain>
    </source>
</reference>
<accession>A0A2Z7APS7</accession>
<evidence type="ECO:0000256" key="7">
    <source>
        <dbReference type="ARBA" id="ARBA00022701"/>
    </source>
</evidence>
<dbReference type="InterPro" id="IPR007145">
    <property type="entry name" value="MAP65_Ase1_PRC1"/>
</dbReference>
<dbReference type="OrthoDB" id="642895at2759"/>
<evidence type="ECO:0000256" key="11">
    <source>
        <dbReference type="SAM" id="MobiDB-lite"/>
    </source>
</evidence>
<feature type="region of interest" description="Disordered" evidence="11">
    <location>
        <begin position="714"/>
        <end position="738"/>
    </location>
</feature>
<feature type="region of interest" description="Disordered" evidence="11">
    <location>
        <begin position="755"/>
        <end position="818"/>
    </location>
</feature>
<evidence type="ECO:0000256" key="1">
    <source>
        <dbReference type="ARBA" id="ARBA00004123"/>
    </source>
</evidence>
<keyword evidence="6" id="KW-0597">Phosphoprotein</keyword>
<organism evidence="13 14">
    <name type="scientific">Dorcoceras hygrometricum</name>
    <dbReference type="NCBI Taxonomy" id="472368"/>
    <lineage>
        <taxon>Eukaryota</taxon>
        <taxon>Viridiplantae</taxon>
        <taxon>Streptophyta</taxon>
        <taxon>Embryophyta</taxon>
        <taxon>Tracheophyta</taxon>
        <taxon>Spermatophyta</taxon>
        <taxon>Magnoliopsida</taxon>
        <taxon>eudicotyledons</taxon>
        <taxon>Gunneridae</taxon>
        <taxon>Pentapetalae</taxon>
        <taxon>asterids</taxon>
        <taxon>lamiids</taxon>
        <taxon>Lamiales</taxon>
        <taxon>Gesneriaceae</taxon>
        <taxon>Didymocarpoideae</taxon>
        <taxon>Trichosporeae</taxon>
        <taxon>Loxocarpinae</taxon>
        <taxon>Dorcoceras</taxon>
    </lineage>
</organism>
<comment type="similarity">
    <text evidence="3">Belongs to the LOB domain-containing protein family.</text>
</comment>
<gene>
    <name evidence="13" type="ORF">F511_31631</name>
</gene>
<evidence type="ECO:0000256" key="5">
    <source>
        <dbReference type="ARBA" id="ARBA00022490"/>
    </source>
</evidence>
<evidence type="ECO:0000256" key="4">
    <source>
        <dbReference type="ARBA" id="ARBA00006187"/>
    </source>
</evidence>
<feature type="compositionally biased region" description="Low complexity" evidence="11">
    <location>
        <begin position="785"/>
        <end position="798"/>
    </location>
</feature>
<keyword evidence="10" id="KW-0175">Coiled coil</keyword>
<protein>
    <submittedName>
        <fullName evidence="13">65-kDa microtubule-associated protein 3-like</fullName>
    </submittedName>
</protein>